<comment type="subcellular location">
    <subcellularLocation>
        <location evidence="1">Membrane</location>
    </subcellularLocation>
</comment>
<name>A0AAP2DQZ4_9BACT</name>
<feature type="non-terminal residue" evidence="4">
    <location>
        <position position="1"/>
    </location>
</feature>
<gene>
    <name evidence="4" type="ORF">KK083_28635</name>
</gene>
<proteinExistence type="predicted"/>
<evidence type="ECO:0000313" key="5">
    <source>
        <dbReference type="Proteomes" id="UP001319200"/>
    </source>
</evidence>
<evidence type="ECO:0000259" key="3">
    <source>
        <dbReference type="Pfam" id="PF01103"/>
    </source>
</evidence>
<protein>
    <submittedName>
        <fullName evidence="4">BamA/TamA family outer membrane protein</fullName>
    </submittedName>
</protein>
<evidence type="ECO:0000313" key="4">
    <source>
        <dbReference type="EMBL" id="MBT1700893.1"/>
    </source>
</evidence>
<feature type="domain" description="Bacterial surface antigen (D15)" evidence="3">
    <location>
        <begin position="315"/>
        <end position="584"/>
    </location>
</feature>
<keyword evidence="5" id="KW-1185">Reference proteome</keyword>
<sequence>IARLWSRRWALPKFEGFDSDIDWAPGLSFNARYFDRTFLTALSKEQWVSTAKALQAVLTDEAIEHAIRQWPEPIYNLHGPRIVSDLKHRRDKLDRYAVSLYEFLAREVEVTGSDKRERFEVDRLPGGDVRVKVFKVTKEGEPGKMLYDRHFKRHETREVRLYGLGGDDDFIITGSPHRKAVTLRVIGGEGSDKLADSAQARGNARAFLYDQTGQFKLSPGTRVKDMTSDVPEVNAYDRMSFRYNLFAPLLFGNYNPDDGLFIGGGFLNIAHGFRKQPFKQRHIFMASIAPLTQSFSFRYQGKFTEVVGKWNFEMDVNLRSPNYVNNFFGMGNESIYNDDIEVVPGIEVKNSINYYRYRFEELRIEPALSRNFGSASFKIGPAFQRIEMEEPSAGQDRFIEEYANTLEYNLFDEYNVYAGGAWELAIDKRNSRQFTRRGLLWTTTGRSMAGLDKHASTFSSFESVLSFYHSFRAVSRMTFAVRIGGGVNTGNYEFYQAQILDGKTELRGFRKTRFYGDSKLYSNLEVRMRLLSLRTYLFPASLGILGFHDLGRVWYKDAAGIDPSAPGGKSEVWHKGWGGGIWFTPFNMGVLSTEVGASEEGALFYVRLGFLF</sequence>
<dbReference type="GO" id="GO:0019867">
    <property type="term" value="C:outer membrane"/>
    <property type="evidence" value="ECO:0007669"/>
    <property type="project" value="InterPro"/>
</dbReference>
<dbReference type="Proteomes" id="UP001319200">
    <property type="component" value="Unassembled WGS sequence"/>
</dbReference>
<dbReference type="Pfam" id="PF01103">
    <property type="entry name" value="Omp85"/>
    <property type="match status" value="1"/>
</dbReference>
<dbReference type="RefSeq" id="WP_254169581.1">
    <property type="nucleotide sequence ID" value="NZ_JAHESF010000050.1"/>
</dbReference>
<accession>A0AAP2DQZ4</accession>
<comment type="caution">
    <text evidence="4">The sequence shown here is derived from an EMBL/GenBank/DDBJ whole genome shotgun (WGS) entry which is preliminary data.</text>
</comment>
<dbReference type="InterPro" id="IPR000184">
    <property type="entry name" value="Bac_surfAg_D15"/>
</dbReference>
<keyword evidence="2" id="KW-0472">Membrane</keyword>
<dbReference type="EMBL" id="JAHESF010000050">
    <property type="protein sequence ID" value="MBT1700893.1"/>
    <property type="molecule type" value="Genomic_DNA"/>
</dbReference>
<evidence type="ECO:0000256" key="2">
    <source>
        <dbReference type="ARBA" id="ARBA00023136"/>
    </source>
</evidence>
<organism evidence="4 5">
    <name type="scientific">Chryseosolibacter histidini</name>
    <dbReference type="NCBI Taxonomy" id="2782349"/>
    <lineage>
        <taxon>Bacteria</taxon>
        <taxon>Pseudomonadati</taxon>
        <taxon>Bacteroidota</taxon>
        <taxon>Cytophagia</taxon>
        <taxon>Cytophagales</taxon>
        <taxon>Chryseotaleaceae</taxon>
        <taxon>Chryseosolibacter</taxon>
    </lineage>
</organism>
<evidence type="ECO:0000256" key="1">
    <source>
        <dbReference type="ARBA" id="ARBA00004370"/>
    </source>
</evidence>
<reference evidence="4 5" key="1">
    <citation type="submission" date="2021-05" db="EMBL/GenBank/DDBJ databases">
        <title>A Polyphasic approach of four new species of the genus Ohtaekwangia: Ohtaekwangia histidinii sp. nov., Ohtaekwangia cretensis sp. nov., Ohtaekwangia indiensis sp. nov., Ohtaekwangia reichenbachii sp. nov. from diverse environment.</title>
        <authorList>
            <person name="Octaviana S."/>
        </authorList>
    </citation>
    <scope>NUCLEOTIDE SEQUENCE [LARGE SCALE GENOMIC DNA]</scope>
    <source>
        <strain evidence="4 5">PWU4</strain>
    </source>
</reference>
<dbReference type="AlphaFoldDB" id="A0AAP2DQZ4"/>